<evidence type="ECO:0000313" key="1">
    <source>
        <dbReference type="EMBL" id="KAI0056779.1"/>
    </source>
</evidence>
<dbReference type="EMBL" id="MU277258">
    <property type="protein sequence ID" value="KAI0056779.1"/>
    <property type="molecule type" value="Genomic_DNA"/>
</dbReference>
<keyword evidence="1" id="KW-0808">Transferase</keyword>
<reference evidence="1" key="1">
    <citation type="submission" date="2021-03" db="EMBL/GenBank/DDBJ databases">
        <authorList>
            <consortium name="DOE Joint Genome Institute"/>
            <person name="Ahrendt S."/>
            <person name="Looney B.P."/>
            <person name="Miyauchi S."/>
            <person name="Morin E."/>
            <person name="Drula E."/>
            <person name="Courty P.E."/>
            <person name="Chicoki N."/>
            <person name="Fauchery L."/>
            <person name="Kohler A."/>
            <person name="Kuo A."/>
            <person name="Labutti K."/>
            <person name="Pangilinan J."/>
            <person name="Lipzen A."/>
            <person name="Riley R."/>
            <person name="Andreopoulos W."/>
            <person name="He G."/>
            <person name="Johnson J."/>
            <person name="Barry K.W."/>
            <person name="Grigoriev I.V."/>
            <person name="Nagy L."/>
            <person name="Hibbett D."/>
            <person name="Henrissat B."/>
            <person name="Matheny P.B."/>
            <person name="Labbe J."/>
            <person name="Martin F."/>
        </authorList>
    </citation>
    <scope>NUCLEOTIDE SEQUENCE</scope>
    <source>
        <strain evidence="1">HHB10654</strain>
    </source>
</reference>
<reference evidence="1" key="2">
    <citation type="journal article" date="2022" name="New Phytol.">
        <title>Evolutionary transition to the ectomycorrhizal habit in the genomes of a hyperdiverse lineage of mushroom-forming fungi.</title>
        <authorList>
            <person name="Looney B."/>
            <person name="Miyauchi S."/>
            <person name="Morin E."/>
            <person name="Drula E."/>
            <person name="Courty P.E."/>
            <person name="Kohler A."/>
            <person name="Kuo A."/>
            <person name="LaButti K."/>
            <person name="Pangilinan J."/>
            <person name="Lipzen A."/>
            <person name="Riley R."/>
            <person name="Andreopoulos W."/>
            <person name="He G."/>
            <person name="Johnson J."/>
            <person name="Nolan M."/>
            <person name="Tritt A."/>
            <person name="Barry K.W."/>
            <person name="Grigoriev I.V."/>
            <person name="Nagy L.G."/>
            <person name="Hibbett D."/>
            <person name="Henrissat B."/>
            <person name="Matheny P.B."/>
            <person name="Labbe J."/>
            <person name="Martin F.M."/>
        </authorList>
    </citation>
    <scope>NUCLEOTIDE SEQUENCE</scope>
    <source>
        <strain evidence="1">HHB10654</strain>
    </source>
</reference>
<organism evidence="1 2">
    <name type="scientific">Artomyces pyxidatus</name>
    <dbReference type="NCBI Taxonomy" id="48021"/>
    <lineage>
        <taxon>Eukaryota</taxon>
        <taxon>Fungi</taxon>
        <taxon>Dikarya</taxon>
        <taxon>Basidiomycota</taxon>
        <taxon>Agaricomycotina</taxon>
        <taxon>Agaricomycetes</taxon>
        <taxon>Russulales</taxon>
        <taxon>Auriscalpiaceae</taxon>
        <taxon>Artomyces</taxon>
    </lineage>
</organism>
<gene>
    <name evidence="1" type="ORF">BV25DRAFT_1831875</name>
</gene>
<evidence type="ECO:0000313" key="2">
    <source>
        <dbReference type="Proteomes" id="UP000814140"/>
    </source>
</evidence>
<accession>A0ACB8SJS5</accession>
<dbReference type="Proteomes" id="UP000814140">
    <property type="component" value="Unassembled WGS sequence"/>
</dbReference>
<sequence>MLRPYQANLWLLSPSCQPYTVLNPFAKGAADPRAKSFLHLVEDVLPELVNLNAHPHHLLVENVAGFESSSTRQLLLHTLRRLGYTTLELLLTPLQFGIPNSRMRYYLLARTSPFEAHCLADEGASDKVWRHIPGRGSDWIDPRSGSIEGVQNHVDSLRRYLDESTGDTRLHAVPDRVLEKWGRLFDIVVPSSTRTCCFTRGYTQLVERAGSILQENEALDTTDTFDTFLRAMADGDAKAVDILKPLHLRYFSPSELLRLFCFAAPGDGGSFHWPPGVSTKSRYRLIGNSVNVRVVSELLDLLYS</sequence>
<comment type="caution">
    <text evidence="1">The sequence shown here is derived from an EMBL/GenBank/DDBJ whole genome shotgun (WGS) entry which is preliminary data.</text>
</comment>
<keyword evidence="2" id="KW-1185">Reference proteome</keyword>
<proteinExistence type="predicted"/>
<name>A0ACB8SJS5_9AGAM</name>
<keyword evidence="1" id="KW-0489">Methyltransferase</keyword>
<protein>
    <submittedName>
        <fullName evidence="1">S-adenosyl-L-methionine-dependent methyltransferase</fullName>
    </submittedName>
</protein>